<feature type="region of interest" description="Disordered" evidence="1">
    <location>
        <begin position="1"/>
        <end position="41"/>
    </location>
</feature>
<dbReference type="Pfam" id="PF14761">
    <property type="entry name" value="HPS3_N"/>
    <property type="match status" value="1"/>
</dbReference>
<dbReference type="Pfam" id="PF14763">
    <property type="entry name" value="HPS3_C"/>
    <property type="match status" value="1"/>
</dbReference>
<evidence type="ECO:0000313" key="5">
    <source>
        <dbReference type="RefSeq" id="XP_005110367.1"/>
    </source>
</evidence>
<evidence type="ECO:0000256" key="1">
    <source>
        <dbReference type="SAM" id="MobiDB-lite"/>
    </source>
</evidence>
<gene>
    <name evidence="5" type="primary">LOC101856989</name>
</gene>
<dbReference type="InterPro" id="IPR017216">
    <property type="entry name" value="HPS3"/>
</dbReference>
<keyword evidence="4" id="KW-1185">Reference proteome</keyword>
<feature type="domain" description="BLOC-2 complex member HPS3 N-terminal" evidence="2">
    <location>
        <begin position="204"/>
        <end position="355"/>
    </location>
</feature>
<accession>A0ABM0K775</accession>
<feature type="domain" description="BLOC-2 complex member HPS3 C-terminal" evidence="3">
    <location>
        <begin position="374"/>
        <end position="727"/>
    </location>
</feature>
<name>A0ABM0K775_APLCA</name>
<dbReference type="InterPro" id="IPR029437">
    <property type="entry name" value="HPS3_N"/>
</dbReference>
<dbReference type="PANTHER" id="PTHR28633">
    <property type="entry name" value="HERMANSKY-PUDLAK SYNDROME 3 PROTEIN"/>
    <property type="match status" value="1"/>
</dbReference>
<evidence type="ECO:0000313" key="4">
    <source>
        <dbReference type="Proteomes" id="UP000694888"/>
    </source>
</evidence>
<feature type="compositionally biased region" description="Polar residues" evidence="1">
    <location>
        <begin position="24"/>
        <end position="41"/>
    </location>
</feature>
<evidence type="ECO:0000259" key="3">
    <source>
        <dbReference type="Pfam" id="PF14763"/>
    </source>
</evidence>
<sequence>MKRKLTSPATSMGSATVGDPGGLNSESQDSTISTPVCGSPSSNISETILFSEQARGRSLTFALDRDKKTYECLLRDGSYNGRADSAGAGKDFSSVGVRGSQKTSPRSSVVFGCGGAETRVVDDENFVEWNFEPGVSEAGGSSVCLPGLHTNTTQSQCHKHASLISPPVLSDFSGGKVKSSTGVQAETVLHLSDSRETEDWMSVTLVPSHSAVPSPILRVDTISSDRMRSNHGLGRTSMCCYVSGNRGGYLYQLSPVLTRVSVYKYTDAASQIGIGQSYLYAVTSTGIETYTSRWGAVALEMLERTEKEMQQENTHPPSNLDICLCGHEPFLGAVSLSVGMDFLALLSKVEDPSGKEETMWSLYVLNCFSLQEQFQDMIAFAEKIQVTGPSSYIHLLQEAHLLLSTHPMHTVINDVSVAACLSTVSRLLGDFYSMPGQEDWWLCQPYYHHAGAPLLELVDFALAEAEKQPRQEFGKGLLQYLDFVLCGKNDLEVNDPALADKVLNIYAVAAPEKLSQVILLSHLKDFTAEKALRHLKTWLSLKASAAQPISAVDKLAMVQLHLSLCEVDLACAELTSIPRAELVSVCASNPSLVHCNLEAFTPLAQLMRQHLAPVLLDILVDMLDRCLMSLDSLIILLKSQGSADIHYNNHIKEVLELLLCDERRLFLFDAATQLLCEIYVVRIRGKGQHQTQGNSVSPQKFSLPSGCGHFAPRFAWLDYLPPFYSPHKMVKPCAFMEVKHLTGQGLRAASSKPVNVVARSANKQVCSCCLCHENLLKLQSLLCWPRLSPDLASLVLSLIDADTNTSPENASLTSGHSSAAAGGGGQSVCWDSIQLLCGAKLDLAVATETVVEKFPGVLANFASCCFHGDFDRYSHLLRCLEAEIKLRGYSHSGQTGEAYVKAYKDLLAKLAEMFPPAQFVLLLPEDGNLFFLLPFVCQNLQAGHTERLKEHIVQKGTQLLTQS</sequence>
<dbReference type="RefSeq" id="XP_005110367.1">
    <property type="nucleotide sequence ID" value="XM_005110310.3"/>
</dbReference>
<proteinExistence type="predicted"/>
<organism evidence="4 5">
    <name type="scientific">Aplysia californica</name>
    <name type="common">California sea hare</name>
    <dbReference type="NCBI Taxonomy" id="6500"/>
    <lineage>
        <taxon>Eukaryota</taxon>
        <taxon>Metazoa</taxon>
        <taxon>Spiralia</taxon>
        <taxon>Lophotrochozoa</taxon>
        <taxon>Mollusca</taxon>
        <taxon>Gastropoda</taxon>
        <taxon>Heterobranchia</taxon>
        <taxon>Euthyneura</taxon>
        <taxon>Tectipleura</taxon>
        <taxon>Aplysiida</taxon>
        <taxon>Aplysioidea</taxon>
        <taxon>Aplysiidae</taxon>
        <taxon>Aplysia</taxon>
    </lineage>
</organism>
<evidence type="ECO:0000259" key="2">
    <source>
        <dbReference type="Pfam" id="PF14761"/>
    </source>
</evidence>
<dbReference type="Proteomes" id="UP000694888">
    <property type="component" value="Unplaced"/>
</dbReference>
<dbReference type="PANTHER" id="PTHR28633:SF1">
    <property type="entry name" value="BLOC-2 COMPLEX MEMBER HPS3"/>
    <property type="match status" value="1"/>
</dbReference>
<reference evidence="5" key="1">
    <citation type="submission" date="2025-08" db="UniProtKB">
        <authorList>
            <consortium name="RefSeq"/>
        </authorList>
    </citation>
    <scope>IDENTIFICATION</scope>
</reference>
<protein>
    <submittedName>
        <fullName evidence="5">Uncharacterized protein LOC101856989</fullName>
    </submittedName>
</protein>
<dbReference type="InterPro" id="IPR029438">
    <property type="entry name" value="HPS3_C"/>
</dbReference>
<dbReference type="GeneID" id="101856989"/>